<dbReference type="EMBL" id="JAHRIP010066532">
    <property type="protein sequence ID" value="MEQ2306763.1"/>
    <property type="molecule type" value="Genomic_DNA"/>
</dbReference>
<organism evidence="1 2">
    <name type="scientific">Ameca splendens</name>
    <dbReference type="NCBI Taxonomy" id="208324"/>
    <lineage>
        <taxon>Eukaryota</taxon>
        <taxon>Metazoa</taxon>
        <taxon>Chordata</taxon>
        <taxon>Craniata</taxon>
        <taxon>Vertebrata</taxon>
        <taxon>Euteleostomi</taxon>
        <taxon>Actinopterygii</taxon>
        <taxon>Neopterygii</taxon>
        <taxon>Teleostei</taxon>
        <taxon>Neoteleostei</taxon>
        <taxon>Acanthomorphata</taxon>
        <taxon>Ovalentaria</taxon>
        <taxon>Atherinomorphae</taxon>
        <taxon>Cyprinodontiformes</taxon>
        <taxon>Goodeidae</taxon>
        <taxon>Ameca</taxon>
    </lineage>
</organism>
<evidence type="ECO:0000313" key="1">
    <source>
        <dbReference type="EMBL" id="MEQ2306763.1"/>
    </source>
</evidence>
<dbReference type="Proteomes" id="UP001469553">
    <property type="component" value="Unassembled WGS sequence"/>
</dbReference>
<gene>
    <name evidence="1" type="ORF">AMECASPLE_011558</name>
</gene>
<protein>
    <submittedName>
        <fullName evidence="1">Uncharacterized protein</fullName>
    </submittedName>
</protein>
<comment type="caution">
    <text evidence="1">The sequence shown here is derived from an EMBL/GenBank/DDBJ whole genome shotgun (WGS) entry which is preliminary data.</text>
</comment>
<keyword evidence="2" id="KW-1185">Reference proteome</keyword>
<proteinExistence type="predicted"/>
<name>A0ABV0ZKJ2_9TELE</name>
<accession>A0ABV0ZKJ2</accession>
<reference evidence="1 2" key="1">
    <citation type="submission" date="2021-06" db="EMBL/GenBank/DDBJ databases">
        <authorList>
            <person name="Palmer J.M."/>
        </authorList>
    </citation>
    <scope>NUCLEOTIDE SEQUENCE [LARGE SCALE GENOMIC DNA]</scope>
    <source>
        <strain evidence="1 2">AS_MEX2019</strain>
        <tissue evidence="1">Muscle</tissue>
    </source>
</reference>
<sequence>MQRDGRSTIIPINDPKSWLLSSFLFSSAHMFSLGFRSGGCSGHGRSDLCLVNHFSVGHMLSPDFLCIIFWRFKEFMVPFTLTKNPGFLQEKQAHSIRNPSPNLTADMRSLSTAEFSKLRL</sequence>
<evidence type="ECO:0000313" key="2">
    <source>
        <dbReference type="Proteomes" id="UP001469553"/>
    </source>
</evidence>